<dbReference type="SUPFAM" id="SSF54909">
    <property type="entry name" value="Dimeric alpha+beta barrel"/>
    <property type="match status" value="1"/>
</dbReference>
<evidence type="ECO:0000256" key="1">
    <source>
        <dbReference type="ARBA" id="ARBA00007689"/>
    </source>
</evidence>
<dbReference type="EMBL" id="BOPO01000150">
    <property type="protein sequence ID" value="GIL31848.1"/>
    <property type="molecule type" value="Genomic_DNA"/>
</dbReference>
<evidence type="ECO:0000313" key="5">
    <source>
        <dbReference type="Proteomes" id="UP000614996"/>
    </source>
</evidence>
<comment type="similarity">
    <text evidence="1">Belongs to the YciI family.</text>
</comment>
<organism evidence="4 5">
    <name type="scientific">Actinocatenispora comari</name>
    <dbReference type="NCBI Taxonomy" id="2807577"/>
    <lineage>
        <taxon>Bacteria</taxon>
        <taxon>Bacillati</taxon>
        <taxon>Actinomycetota</taxon>
        <taxon>Actinomycetes</taxon>
        <taxon>Micromonosporales</taxon>
        <taxon>Micromonosporaceae</taxon>
        <taxon>Actinocatenispora</taxon>
    </lineage>
</organism>
<feature type="domain" description="YCII-related" evidence="2">
    <location>
        <begin position="18"/>
        <end position="115"/>
    </location>
</feature>
<comment type="caution">
    <text evidence="4">The sequence shown here is derived from an EMBL/GenBank/DDBJ whole genome shotgun (WGS) entry which is preliminary data.</text>
</comment>
<accession>A0A8J4AN19</accession>
<dbReference type="AlphaFoldDB" id="A0A8J4AN19"/>
<evidence type="ECO:0000313" key="4">
    <source>
        <dbReference type="EMBL" id="GIL31848.1"/>
    </source>
</evidence>
<dbReference type="Proteomes" id="UP000614996">
    <property type="component" value="Unassembled WGS sequence"/>
</dbReference>
<evidence type="ECO:0000259" key="2">
    <source>
        <dbReference type="Pfam" id="PF03795"/>
    </source>
</evidence>
<dbReference type="EMBL" id="BOPO01000084">
    <property type="protein sequence ID" value="GIL29197.1"/>
    <property type="molecule type" value="Genomic_DNA"/>
</dbReference>
<evidence type="ECO:0000313" key="3">
    <source>
        <dbReference type="EMBL" id="GIL29197.1"/>
    </source>
</evidence>
<gene>
    <name evidence="3" type="ORF">NUM_44510</name>
    <name evidence="4" type="ORF">NUM_71020</name>
</gene>
<dbReference type="Gene3D" id="3.30.70.1060">
    <property type="entry name" value="Dimeric alpha+beta barrel"/>
    <property type="match status" value="1"/>
</dbReference>
<reference evidence="5" key="1">
    <citation type="journal article" date="2021" name="Int. J. Syst. Evol. Microbiol.">
        <title>Actinocatenispora comari sp. nov., an endophytic actinomycete isolated from aerial parts of Comarum salesowianum.</title>
        <authorList>
            <person name="Oyunbileg N."/>
            <person name="Iizaka Y."/>
            <person name="Hamada M."/>
            <person name="Davaapurev B.O."/>
            <person name="Fukumoto A."/>
            <person name="Tsetseg B."/>
            <person name="Kato F."/>
            <person name="Tamura T."/>
            <person name="Batkhuu J."/>
            <person name="Anzai Y."/>
        </authorList>
    </citation>
    <scope>NUCLEOTIDE SEQUENCE [LARGE SCALE GENOMIC DNA]</scope>
    <source>
        <strain evidence="5">NUM-2625</strain>
    </source>
</reference>
<dbReference type="Pfam" id="PF03795">
    <property type="entry name" value="YCII"/>
    <property type="match status" value="1"/>
</dbReference>
<reference evidence="4" key="2">
    <citation type="submission" date="2021-02" db="EMBL/GenBank/DDBJ databases">
        <title>Whole genome shotgun sequence of Actinocatenispora sp. strain NUM-2625.</title>
        <authorList>
            <person name="Oyunbileg N."/>
            <person name="Iizaka Y."/>
            <person name="Davaapurev BO."/>
            <person name="Fukumoto A."/>
            <person name="Batkhuu J."/>
            <person name="Anzai Y."/>
        </authorList>
    </citation>
    <scope>NUCLEOTIDE SEQUENCE</scope>
    <source>
        <strain evidence="4">NUM-2625</strain>
    </source>
</reference>
<sequence length="123" mass="13209">MEVTMPEYMLLLHASPPDPQADRWEQLPLWQEVTDTLRDAGLLVANGPLDTPETARTVRVRDGETLVTDGPYAVTKEVLVGYYVLDCPSLDEAIAAAARMPTAASGTVEVRAILDATSAAAGR</sequence>
<dbReference type="PANTHER" id="PTHR35174:SF3">
    <property type="entry name" value="BLL7171 PROTEIN"/>
    <property type="match status" value="1"/>
</dbReference>
<keyword evidence="5" id="KW-1185">Reference proteome</keyword>
<dbReference type="PANTHER" id="PTHR35174">
    <property type="entry name" value="BLL7171 PROTEIN-RELATED"/>
    <property type="match status" value="1"/>
</dbReference>
<protein>
    <recommendedName>
        <fullName evidence="2">YCII-related domain-containing protein</fullName>
    </recommendedName>
</protein>
<proteinExistence type="inferred from homology"/>
<dbReference type="InterPro" id="IPR005545">
    <property type="entry name" value="YCII"/>
</dbReference>
<name>A0A8J4AN19_9ACTN</name>
<dbReference type="InterPro" id="IPR011008">
    <property type="entry name" value="Dimeric_a/b-barrel"/>
</dbReference>